<evidence type="ECO:0000313" key="2">
    <source>
        <dbReference type="Proteomes" id="UP000182130"/>
    </source>
</evidence>
<name>A0A1G8QJV1_9MICC</name>
<protein>
    <submittedName>
        <fullName evidence="1">Putative Holin-X, holin superfamily III</fullName>
    </submittedName>
</protein>
<dbReference type="InterPro" id="IPR009937">
    <property type="entry name" value="Phage_holin_3_6"/>
</dbReference>
<evidence type="ECO:0000313" key="1">
    <source>
        <dbReference type="EMBL" id="SDJ04987.1"/>
    </source>
</evidence>
<proteinExistence type="predicted"/>
<keyword evidence="2" id="KW-1185">Reference proteome</keyword>
<dbReference type="RefSeq" id="WP_074588697.1">
    <property type="nucleotide sequence ID" value="NZ_FNEI01000006.1"/>
</dbReference>
<dbReference type="STRING" id="1045773.SAMN05216555_106205"/>
<accession>A0A1G8QJV1</accession>
<dbReference type="EMBL" id="FNEI01000006">
    <property type="protein sequence ID" value="SDJ04987.1"/>
    <property type="molecule type" value="Genomic_DNA"/>
</dbReference>
<dbReference type="Pfam" id="PF07332">
    <property type="entry name" value="Phage_holin_3_6"/>
    <property type="match status" value="1"/>
</dbReference>
<reference evidence="2" key="1">
    <citation type="submission" date="2016-10" db="EMBL/GenBank/DDBJ databases">
        <authorList>
            <person name="Varghese N."/>
            <person name="Submissions S."/>
        </authorList>
    </citation>
    <scope>NUCLEOTIDE SEQUENCE [LARGE SCALE GENOMIC DNA]</scope>
    <source>
        <strain evidence="2">CGMCC 1.10783</strain>
    </source>
</reference>
<gene>
    <name evidence="1" type="ORF">SAMN05216555_106205</name>
</gene>
<dbReference type="OrthoDB" id="3216929at2"/>
<dbReference type="Proteomes" id="UP000182130">
    <property type="component" value="Unassembled WGS sequence"/>
</dbReference>
<dbReference type="AlphaFoldDB" id="A0A1G8QJV1"/>
<sequence>MSNPADLPPTEAHIKAETMPLGELLNDLTRDVSTLMRQEVELAKAELKESATKAGKGAGMLAGAAWAGHLAVVFLSLAVWWALGLLIGLGWSAVVVAVIWGIVAAVLASVGRKELKTINGMPRTAETVREIPPTFKPNTEETR</sequence>
<organism evidence="1 2">
    <name type="scientific">Arthrobacter cupressi</name>
    <dbReference type="NCBI Taxonomy" id="1045773"/>
    <lineage>
        <taxon>Bacteria</taxon>
        <taxon>Bacillati</taxon>
        <taxon>Actinomycetota</taxon>
        <taxon>Actinomycetes</taxon>
        <taxon>Micrococcales</taxon>
        <taxon>Micrococcaceae</taxon>
        <taxon>Arthrobacter</taxon>
    </lineage>
</organism>